<accession>A0A0H2UL75</accession>
<sequence length="92" mass="11063">MEKFHFKILQLLSTKNSILNFCSHFEISRVSHDNAIQKIRSYPLKPIAENRINTLSFKDLKIDYPKDSSKRFRFLYSIGRIPLHKLWEYFVT</sequence>
<dbReference type="HOGENOM" id="CLU_2407918_0_0_0"/>
<dbReference type="Proteomes" id="UP000000801">
    <property type="component" value="Chromosome"/>
</dbReference>
<dbReference type="EMBL" id="AE001363">
    <property type="protein sequence ID" value="AAD18295.1"/>
    <property type="molecule type" value="Genomic_DNA"/>
</dbReference>
<evidence type="ECO:0000313" key="2">
    <source>
        <dbReference type="Proteomes" id="UP000000801"/>
    </source>
</evidence>
<gene>
    <name evidence="1" type="ordered locus">CPn_0142</name>
</gene>
<proteinExistence type="predicted"/>
<organism evidence="1 2">
    <name type="scientific">Chlamydia pneumoniae</name>
    <name type="common">Chlamydophila pneumoniae</name>
    <dbReference type="NCBI Taxonomy" id="83558"/>
    <lineage>
        <taxon>Bacteria</taxon>
        <taxon>Pseudomonadati</taxon>
        <taxon>Chlamydiota</taxon>
        <taxon>Chlamydiia</taxon>
        <taxon>Chlamydiales</taxon>
        <taxon>Chlamydiaceae</taxon>
        <taxon>Chlamydia/Chlamydophila group</taxon>
        <taxon>Chlamydia</taxon>
    </lineage>
</organism>
<evidence type="ECO:0000313" key="1">
    <source>
        <dbReference type="EMBL" id="AAD18295.1"/>
    </source>
</evidence>
<protein>
    <submittedName>
        <fullName evidence="1">Uncharacterized protein</fullName>
    </submittedName>
</protein>
<reference evidence="1 2" key="1">
    <citation type="journal article" date="1999" name="Nat. Genet.">
        <title>Comparative genomes of Chlamydia pneumoniae and C. trachomatis.</title>
        <authorList>
            <person name="Kalman S."/>
            <person name="Mitchell W."/>
            <person name="Marathe R."/>
            <person name="Lammel C."/>
            <person name="Fan J."/>
            <person name="Hyman R.W."/>
            <person name="Olinger L."/>
            <person name="Grimwood J."/>
            <person name="Davis R.W."/>
            <person name="Stephens R.S."/>
        </authorList>
    </citation>
    <scope>NUCLEOTIDE SEQUENCE [LARGE SCALE GENOMIC DNA]</scope>
    <source>
        <strain evidence="1 2">CWL029</strain>
    </source>
</reference>
<dbReference type="AlphaFoldDB" id="A0A0H2UL75"/>
<name>A0A0H2UL75_CHLPN</name>
<dbReference type="KEGG" id="cpn:CPn_0142"/>